<dbReference type="Proteomes" id="UP000663870">
    <property type="component" value="Unassembled WGS sequence"/>
</dbReference>
<keyword evidence="3" id="KW-1185">Reference proteome</keyword>
<accession>A0A814CHN8</accession>
<reference evidence="2" key="1">
    <citation type="submission" date="2021-02" db="EMBL/GenBank/DDBJ databases">
        <authorList>
            <person name="Nowell W R."/>
        </authorList>
    </citation>
    <scope>NUCLEOTIDE SEQUENCE</scope>
</reference>
<sequence length="92" mass="10159">MMDVDITELEIEFQKVLIQLANEPFNKELLHKLQLIQKQMLVPSPATTNQSGLDTSYSTASIYEASLSSSSSNLTNESRRNPTAGVPIESDC</sequence>
<feature type="region of interest" description="Disordered" evidence="1">
    <location>
        <begin position="68"/>
        <end position="92"/>
    </location>
</feature>
<protein>
    <submittedName>
        <fullName evidence="2">Uncharacterized protein</fullName>
    </submittedName>
</protein>
<gene>
    <name evidence="2" type="ORF">JXQ802_LOCUS11124</name>
</gene>
<organism evidence="2 3">
    <name type="scientific">Rotaria sordida</name>
    <dbReference type="NCBI Taxonomy" id="392033"/>
    <lineage>
        <taxon>Eukaryota</taxon>
        <taxon>Metazoa</taxon>
        <taxon>Spiralia</taxon>
        <taxon>Gnathifera</taxon>
        <taxon>Rotifera</taxon>
        <taxon>Eurotatoria</taxon>
        <taxon>Bdelloidea</taxon>
        <taxon>Philodinida</taxon>
        <taxon>Philodinidae</taxon>
        <taxon>Rotaria</taxon>
    </lineage>
</organism>
<evidence type="ECO:0000313" key="3">
    <source>
        <dbReference type="Proteomes" id="UP000663870"/>
    </source>
</evidence>
<evidence type="ECO:0000256" key="1">
    <source>
        <dbReference type="SAM" id="MobiDB-lite"/>
    </source>
</evidence>
<dbReference type="EMBL" id="CAJNOL010000217">
    <property type="protein sequence ID" value="CAF0940360.1"/>
    <property type="molecule type" value="Genomic_DNA"/>
</dbReference>
<comment type="caution">
    <text evidence="2">The sequence shown here is derived from an EMBL/GenBank/DDBJ whole genome shotgun (WGS) entry which is preliminary data.</text>
</comment>
<proteinExistence type="predicted"/>
<name>A0A814CHN8_9BILA</name>
<dbReference type="AlphaFoldDB" id="A0A814CHN8"/>
<evidence type="ECO:0000313" key="2">
    <source>
        <dbReference type="EMBL" id="CAF0940360.1"/>
    </source>
</evidence>